<organism evidence="8 9">
    <name type="scientific">Sungouiella intermedia</name>
    <dbReference type="NCBI Taxonomy" id="45354"/>
    <lineage>
        <taxon>Eukaryota</taxon>
        <taxon>Fungi</taxon>
        <taxon>Dikarya</taxon>
        <taxon>Ascomycota</taxon>
        <taxon>Saccharomycotina</taxon>
        <taxon>Pichiomycetes</taxon>
        <taxon>Metschnikowiaceae</taxon>
        <taxon>Sungouiella</taxon>
    </lineage>
</organism>
<dbReference type="EC" id="2.1.2.11" evidence="4 7"/>
<dbReference type="InterPro" id="IPR015813">
    <property type="entry name" value="Pyrv/PenolPyrv_kinase-like_dom"/>
</dbReference>
<evidence type="ECO:0000256" key="2">
    <source>
        <dbReference type="ARBA" id="ARBA00008676"/>
    </source>
</evidence>
<dbReference type="EMBL" id="LT635756">
    <property type="protein sequence ID" value="SGZ47447.1"/>
    <property type="molecule type" value="Genomic_DNA"/>
</dbReference>
<keyword evidence="7" id="KW-0566">Pantothenate biosynthesis</keyword>
<evidence type="ECO:0000256" key="5">
    <source>
        <dbReference type="ARBA" id="ARBA00022679"/>
    </source>
</evidence>
<dbReference type="HAMAP" id="MF_00156">
    <property type="entry name" value="PanB"/>
    <property type="match status" value="1"/>
</dbReference>
<dbReference type="InterPro" id="IPR003700">
    <property type="entry name" value="Pantoate_hydroxy_MeTrfase"/>
</dbReference>
<evidence type="ECO:0000256" key="1">
    <source>
        <dbReference type="ARBA" id="ARBA00005033"/>
    </source>
</evidence>
<comment type="subunit">
    <text evidence="3">Homotetramer.</text>
</comment>
<dbReference type="NCBIfam" id="TIGR00222">
    <property type="entry name" value="panB"/>
    <property type="match status" value="1"/>
</dbReference>
<dbReference type="GO" id="GO:0005739">
    <property type="term" value="C:mitochondrion"/>
    <property type="evidence" value="ECO:0007669"/>
    <property type="project" value="TreeGrafter"/>
</dbReference>
<proteinExistence type="inferred from homology"/>
<dbReference type="NCBIfam" id="NF001452">
    <property type="entry name" value="PRK00311.1"/>
    <property type="match status" value="1"/>
</dbReference>
<comment type="similarity">
    <text evidence="2 7">Belongs to the PanB family.</text>
</comment>
<comment type="catalytic activity">
    <reaction evidence="6 7">
        <text>(6R)-5,10-methylene-5,6,7,8-tetrahydrofolate + 3-methyl-2-oxobutanoate + H2O = 2-dehydropantoate + (6S)-5,6,7,8-tetrahydrofolate</text>
        <dbReference type="Rhea" id="RHEA:11824"/>
        <dbReference type="ChEBI" id="CHEBI:11561"/>
        <dbReference type="ChEBI" id="CHEBI:11851"/>
        <dbReference type="ChEBI" id="CHEBI:15377"/>
        <dbReference type="ChEBI" id="CHEBI:15636"/>
        <dbReference type="ChEBI" id="CHEBI:57453"/>
        <dbReference type="EC" id="2.1.2.11"/>
    </reaction>
</comment>
<dbReference type="OrthoDB" id="425211at2759"/>
<dbReference type="GO" id="GO:0015940">
    <property type="term" value="P:pantothenate biosynthetic process"/>
    <property type="evidence" value="ECO:0007669"/>
    <property type="project" value="UniProtKB-UniPathway"/>
</dbReference>
<dbReference type="Proteomes" id="UP000182334">
    <property type="component" value="Chromosome I"/>
</dbReference>
<comment type="function">
    <text evidence="7">Catalyzes the reversible reaction in which hydroxymethyl group from 5,10-methylenetetrahydrofolate is transferred onto alpha-ketoisovalerate to form ketopantoate.</text>
</comment>
<dbReference type="FunFam" id="3.20.20.60:FF:000003">
    <property type="entry name" value="3-methyl-2-oxobutanoate hydroxymethyltransferase"/>
    <property type="match status" value="1"/>
</dbReference>
<dbReference type="Pfam" id="PF02548">
    <property type="entry name" value="Pantoate_transf"/>
    <property type="match status" value="1"/>
</dbReference>
<dbReference type="CDD" id="cd06557">
    <property type="entry name" value="KPHMT-like"/>
    <property type="match status" value="1"/>
</dbReference>
<protein>
    <recommendedName>
        <fullName evidence="4 7">3-methyl-2-oxobutanoate hydroxymethyltransferase</fullName>
        <ecNumber evidence="4 7">2.1.2.11</ecNumber>
    </recommendedName>
</protein>
<dbReference type="GO" id="GO:0003864">
    <property type="term" value="F:3-methyl-2-oxobutanoate hydroxymethyltransferase activity"/>
    <property type="evidence" value="ECO:0007669"/>
    <property type="project" value="UniProtKB-EC"/>
</dbReference>
<name>A0A1L0B897_9ASCO</name>
<evidence type="ECO:0000256" key="4">
    <source>
        <dbReference type="ARBA" id="ARBA00012618"/>
    </source>
</evidence>
<dbReference type="STRING" id="45354.A0A1L0B897"/>
<keyword evidence="9" id="KW-1185">Reference proteome</keyword>
<gene>
    <name evidence="8" type="ORF">SAMEA4029010_CIC11G00000005022</name>
</gene>
<reference evidence="8 9" key="1">
    <citation type="submission" date="2016-10" db="EMBL/GenBank/DDBJ databases">
        <authorList>
            <person name="de Groot N.N."/>
        </authorList>
    </citation>
    <scope>NUCLEOTIDE SEQUENCE [LARGE SCALE GENOMIC DNA]</scope>
    <source>
        <strain evidence="8 9">CBS 141442</strain>
    </source>
</reference>
<dbReference type="SUPFAM" id="SSF51621">
    <property type="entry name" value="Phosphoenolpyruvate/pyruvate domain"/>
    <property type="match status" value="1"/>
</dbReference>
<dbReference type="PANTHER" id="PTHR20881">
    <property type="entry name" value="3-METHYL-2-OXOBUTANOATE HYDROXYMETHYLTRANSFERASE"/>
    <property type="match status" value="1"/>
</dbReference>
<sequence length="309" mass="33746">MFRHSTASVARRLFSQSSSRFSAYVSAPRKTLADISNLYESKCPISVITAWDSILGKIAENGNFDITLVGDSLAMVALGYEDTNEIDLQEMLYHARAVVRGNQTSLIVADVPFGTFEQSPSQALETAIRLVKEGRVQAVKIEGGESVAPTIEKIVLAGIPVMGHVGLTPQKHNAFGGYKLQGNDVETAKQLLKDCKALEAAGVFSIVLECIPNKLAELTTNRINIPTIGIGAGPQVSGQVLVMADLLGMNDKRPAKFVKKYMDFFGDATKAVTKYREEVKSGEFPNANEHGYKMKSDVLKEVRQYIEEQ</sequence>
<evidence type="ECO:0000256" key="6">
    <source>
        <dbReference type="ARBA" id="ARBA00049172"/>
    </source>
</evidence>
<dbReference type="UniPathway" id="UPA00028">
    <property type="reaction ID" value="UER00003"/>
</dbReference>
<evidence type="ECO:0000313" key="8">
    <source>
        <dbReference type="EMBL" id="SGZ47447.1"/>
    </source>
</evidence>
<dbReference type="AlphaFoldDB" id="A0A1L0B897"/>
<evidence type="ECO:0000256" key="7">
    <source>
        <dbReference type="RuleBase" id="RU362100"/>
    </source>
</evidence>
<evidence type="ECO:0000313" key="9">
    <source>
        <dbReference type="Proteomes" id="UP000182334"/>
    </source>
</evidence>
<accession>A0A1L0B897</accession>
<dbReference type="Gene3D" id="3.20.20.60">
    <property type="entry name" value="Phosphoenolpyruvate-binding domains"/>
    <property type="match status" value="1"/>
</dbReference>
<dbReference type="PIRSF" id="PIRSF000388">
    <property type="entry name" value="Pantoate_hydroxy_MeTrfase"/>
    <property type="match status" value="1"/>
</dbReference>
<dbReference type="PANTHER" id="PTHR20881:SF0">
    <property type="entry name" value="3-METHYL-2-OXOBUTANOATE HYDROXYMETHYLTRANSFERASE"/>
    <property type="match status" value="1"/>
</dbReference>
<evidence type="ECO:0000256" key="3">
    <source>
        <dbReference type="ARBA" id="ARBA00011881"/>
    </source>
</evidence>
<dbReference type="GO" id="GO:0000287">
    <property type="term" value="F:magnesium ion binding"/>
    <property type="evidence" value="ECO:0007669"/>
    <property type="project" value="TreeGrafter"/>
</dbReference>
<keyword evidence="5 7" id="KW-0808">Transferase</keyword>
<dbReference type="InterPro" id="IPR040442">
    <property type="entry name" value="Pyrv_kinase-like_dom_sf"/>
</dbReference>
<comment type="pathway">
    <text evidence="1 7">Cofactor biosynthesis; (R)-pantothenate biosynthesis; (R)-pantoate from 3-methyl-2-oxobutanoate: step 1/2.</text>
</comment>